<feature type="domain" description="HTH lysR-type" evidence="5">
    <location>
        <begin position="1"/>
        <end position="59"/>
    </location>
</feature>
<dbReference type="InterPro" id="IPR036388">
    <property type="entry name" value="WH-like_DNA-bd_sf"/>
</dbReference>
<sequence>MEDWDDLRFVLAVARAGTTLGASKVLGTSQSTVVRRVAALESRLGVPLFDKRPSGYVPTDHLAALLPAAEAAAESIARVSALAEARRRVVRGTVRFSAPEVLVAYVLPQVLPRFRARYPAVQLELVTTDRAVNLEEGEADVALRGGPMPTGAGLFGRRLAYDRPVLVASRDYAAQHGLPQAPGEIGVHSVIWSSNVPDGHPLTRWFQATVPSDAVVLRPDTAVASLAAIRSGVGLGLAPRFFADRDPELVRAPIEVPIEPLELWILAHERSRGIGPVRQLMDFVSAYVLASGREGTTAVV</sequence>
<dbReference type="Gene3D" id="1.10.10.10">
    <property type="entry name" value="Winged helix-like DNA-binding domain superfamily/Winged helix DNA-binding domain"/>
    <property type="match status" value="1"/>
</dbReference>
<dbReference type="PANTHER" id="PTHR30537">
    <property type="entry name" value="HTH-TYPE TRANSCRIPTIONAL REGULATOR"/>
    <property type="match status" value="1"/>
</dbReference>
<evidence type="ECO:0000313" key="7">
    <source>
        <dbReference type="Proteomes" id="UP001524642"/>
    </source>
</evidence>
<name>A0ABT1XC43_9PROT</name>
<dbReference type="Gene3D" id="3.40.190.290">
    <property type="match status" value="1"/>
</dbReference>
<organism evidence="6 7">
    <name type="scientific">Roseomonas populi</name>
    <dbReference type="NCBI Taxonomy" id="3121582"/>
    <lineage>
        <taxon>Bacteria</taxon>
        <taxon>Pseudomonadati</taxon>
        <taxon>Pseudomonadota</taxon>
        <taxon>Alphaproteobacteria</taxon>
        <taxon>Acetobacterales</taxon>
        <taxon>Roseomonadaceae</taxon>
        <taxon>Roseomonas</taxon>
    </lineage>
</organism>
<dbReference type="EMBL" id="JANJOU010000027">
    <property type="protein sequence ID" value="MCR0984978.1"/>
    <property type="molecule type" value="Genomic_DNA"/>
</dbReference>
<dbReference type="Pfam" id="PF03466">
    <property type="entry name" value="LysR_substrate"/>
    <property type="match status" value="1"/>
</dbReference>
<keyword evidence="4" id="KW-0804">Transcription</keyword>
<dbReference type="Proteomes" id="UP001524642">
    <property type="component" value="Unassembled WGS sequence"/>
</dbReference>
<evidence type="ECO:0000256" key="2">
    <source>
        <dbReference type="ARBA" id="ARBA00023015"/>
    </source>
</evidence>
<dbReference type="InterPro" id="IPR058163">
    <property type="entry name" value="LysR-type_TF_proteobact-type"/>
</dbReference>
<dbReference type="RefSeq" id="WP_257718631.1">
    <property type="nucleotide sequence ID" value="NZ_JANJOU010000027.1"/>
</dbReference>
<dbReference type="PROSITE" id="PS50931">
    <property type="entry name" value="HTH_LYSR"/>
    <property type="match status" value="1"/>
</dbReference>
<dbReference type="SUPFAM" id="SSF53850">
    <property type="entry name" value="Periplasmic binding protein-like II"/>
    <property type="match status" value="1"/>
</dbReference>
<dbReference type="InterPro" id="IPR005119">
    <property type="entry name" value="LysR_subst-bd"/>
</dbReference>
<accession>A0ABT1XC43</accession>
<proteinExistence type="inferred from homology"/>
<dbReference type="InterPro" id="IPR036390">
    <property type="entry name" value="WH_DNA-bd_sf"/>
</dbReference>
<evidence type="ECO:0000256" key="3">
    <source>
        <dbReference type="ARBA" id="ARBA00023125"/>
    </source>
</evidence>
<keyword evidence="3" id="KW-0238">DNA-binding</keyword>
<reference evidence="6 7" key="1">
    <citation type="submission" date="2022-06" db="EMBL/GenBank/DDBJ databases">
        <title>Roseomonas CN29.</title>
        <authorList>
            <person name="Cheng Y."/>
            <person name="He X."/>
        </authorList>
    </citation>
    <scope>NUCLEOTIDE SEQUENCE [LARGE SCALE GENOMIC DNA]</scope>
    <source>
        <strain evidence="6 7">CN29</strain>
    </source>
</reference>
<evidence type="ECO:0000256" key="1">
    <source>
        <dbReference type="ARBA" id="ARBA00009437"/>
    </source>
</evidence>
<dbReference type="Pfam" id="PF00126">
    <property type="entry name" value="HTH_1"/>
    <property type="match status" value="1"/>
</dbReference>
<evidence type="ECO:0000256" key="4">
    <source>
        <dbReference type="ARBA" id="ARBA00023163"/>
    </source>
</evidence>
<keyword evidence="7" id="KW-1185">Reference proteome</keyword>
<comment type="caution">
    <text evidence="6">The sequence shown here is derived from an EMBL/GenBank/DDBJ whole genome shotgun (WGS) entry which is preliminary data.</text>
</comment>
<dbReference type="SUPFAM" id="SSF46785">
    <property type="entry name" value="Winged helix' DNA-binding domain"/>
    <property type="match status" value="1"/>
</dbReference>
<comment type="similarity">
    <text evidence="1">Belongs to the LysR transcriptional regulatory family.</text>
</comment>
<evidence type="ECO:0000259" key="5">
    <source>
        <dbReference type="PROSITE" id="PS50931"/>
    </source>
</evidence>
<keyword evidence="2" id="KW-0805">Transcription regulation</keyword>
<gene>
    <name evidence="6" type="ORF">NRP21_23250</name>
</gene>
<protein>
    <submittedName>
        <fullName evidence="6">LysR family transcriptional regulator</fullName>
    </submittedName>
</protein>
<evidence type="ECO:0000313" key="6">
    <source>
        <dbReference type="EMBL" id="MCR0984978.1"/>
    </source>
</evidence>
<dbReference type="PANTHER" id="PTHR30537:SF3">
    <property type="entry name" value="TRANSCRIPTIONAL REGULATORY PROTEIN"/>
    <property type="match status" value="1"/>
</dbReference>
<dbReference type="InterPro" id="IPR000847">
    <property type="entry name" value="LysR_HTH_N"/>
</dbReference>